<dbReference type="InterPro" id="IPR011008">
    <property type="entry name" value="Dimeric_a/b-barrel"/>
</dbReference>
<dbReference type="GO" id="GO:0005829">
    <property type="term" value="C:cytosol"/>
    <property type="evidence" value="ECO:0007669"/>
    <property type="project" value="TreeGrafter"/>
</dbReference>
<accession>S3NHT1</accession>
<dbReference type="InterPro" id="IPR019888">
    <property type="entry name" value="Tscrpt_reg_AsnC-like"/>
</dbReference>
<keyword evidence="6" id="KW-1185">Reference proteome</keyword>
<dbReference type="SUPFAM" id="SSF54909">
    <property type="entry name" value="Dimeric alpha+beta barrel"/>
    <property type="match status" value="1"/>
</dbReference>
<dbReference type="AlphaFoldDB" id="S3NHT1"/>
<dbReference type="PATRIC" id="fig|421052.3.peg.1740"/>
<dbReference type="HOGENOM" id="CLU_091233_0_1_6"/>
<dbReference type="GO" id="GO:0043200">
    <property type="term" value="P:response to amino acid"/>
    <property type="evidence" value="ECO:0007669"/>
    <property type="project" value="TreeGrafter"/>
</dbReference>
<dbReference type="Gene3D" id="1.10.10.10">
    <property type="entry name" value="Winged helix-like DNA-binding domain superfamily/Winged helix DNA-binding domain"/>
    <property type="match status" value="1"/>
</dbReference>
<dbReference type="GO" id="GO:0043565">
    <property type="term" value="F:sequence-specific DNA binding"/>
    <property type="evidence" value="ECO:0007669"/>
    <property type="project" value="InterPro"/>
</dbReference>
<dbReference type="EMBL" id="ATGI01000022">
    <property type="protein sequence ID" value="EPF73904.1"/>
    <property type="molecule type" value="Genomic_DNA"/>
</dbReference>
<keyword evidence="3" id="KW-0804">Transcription</keyword>
<dbReference type="InterPro" id="IPR036388">
    <property type="entry name" value="WH-like_DNA-bd_sf"/>
</dbReference>
<dbReference type="InterPro" id="IPR019887">
    <property type="entry name" value="Tscrpt_reg_AsnC/Lrp_C"/>
</dbReference>
<keyword evidence="1" id="KW-0805">Transcription regulation</keyword>
<evidence type="ECO:0000256" key="2">
    <source>
        <dbReference type="ARBA" id="ARBA00023125"/>
    </source>
</evidence>
<dbReference type="InterPro" id="IPR036390">
    <property type="entry name" value="WH_DNA-bd_sf"/>
</dbReference>
<evidence type="ECO:0000259" key="4">
    <source>
        <dbReference type="PROSITE" id="PS50956"/>
    </source>
</evidence>
<organism evidence="5 6">
    <name type="scientific">Acinetobacter rudis CIP 110305</name>
    <dbReference type="NCBI Taxonomy" id="421052"/>
    <lineage>
        <taxon>Bacteria</taxon>
        <taxon>Pseudomonadati</taxon>
        <taxon>Pseudomonadota</taxon>
        <taxon>Gammaproteobacteria</taxon>
        <taxon>Moraxellales</taxon>
        <taxon>Moraxellaceae</taxon>
        <taxon>Acinetobacter</taxon>
    </lineage>
</organism>
<dbReference type="Gene3D" id="3.30.70.920">
    <property type="match status" value="1"/>
</dbReference>
<evidence type="ECO:0000313" key="5">
    <source>
        <dbReference type="EMBL" id="EPF73904.1"/>
    </source>
</evidence>
<dbReference type="PROSITE" id="PS50956">
    <property type="entry name" value="HTH_ASNC_2"/>
    <property type="match status" value="1"/>
</dbReference>
<dbReference type="SUPFAM" id="SSF46785">
    <property type="entry name" value="Winged helix' DNA-binding domain"/>
    <property type="match status" value="1"/>
</dbReference>
<evidence type="ECO:0000256" key="3">
    <source>
        <dbReference type="ARBA" id="ARBA00023163"/>
    </source>
</evidence>
<protein>
    <recommendedName>
        <fullName evidence="4">HTH asnC-type domain-containing protein</fullName>
    </recommendedName>
</protein>
<dbReference type="SMART" id="SM00344">
    <property type="entry name" value="HTH_ASNC"/>
    <property type="match status" value="1"/>
</dbReference>
<evidence type="ECO:0000313" key="6">
    <source>
        <dbReference type="Proteomes" id="UP000014568"/>
    </source>
</evidence>
<dbReference type="PANTHER" id="PTHR30154">
    <property type="entry name" value="LEUCINE-RESPONSIVE REGULATORY PROTEIN"/>
    <property type="match status" value="1"/>
</dbReference>
<feature type="domain" description="HTH asnC-type" evidence="4">
    <location>
        <begin position="31"/>
        <end position="92"/>
    </location>
</feature>
<dbReference type="PRINTS" id="PR00033">
    <property type="entry name" value="HTHASNC"/>
</dbReference>
<dbReference type="Pfam" id="PF13404">
    <property type="entry name" value="HTH_AsnC-type"/>
    <property type="match status" value="1"/>
</dbReference>
<comment type="caution">
    <text evidence="5">The sequence shown here is derived from an EMBL/GenBank/DDBJ whole genome shotgun (WGS) entry which is preliminary data.</text>
</comment>
<dbReference type="Pfam" id="PF01037">
    <property type="entry name" value="AsnC_trans_reg"/>
    <property type="match status" value="1"/>
</dbReference>
<evidence type="ECO:0000256" key="1">
    <source>
        <dbReference type="ARBA" id="ARBA00023015"/>
    </source>
</evidence>
<name>S3NHT1_9GAMM</name>
<proteinExistence type="predicted"/>
<keyword evidence="2" id="KW-0238">DNA-binding</keyword>
<dbReference type="PANTHER" id="PTHR30154:SF34">
    <property type="entry name" value="TRANSCRIPTIONAL REGULATOR AZLB"/>
    <property type="match status" value="1"/>
</dbReference>
<sequence>MQYFISQQLINGLVFFSMNEKFSHRLFMMSLDKFDLLLLELLQKDCLTPLRELAESIHLSTASVQRRIQKLRDNGYIIGNIAVVNPDKVNQVITLLVEVRVNQTHATDLELLKESFSGPEVQQCYYVTGEADFMLIILVPSMSRFKTLCDDLFHNNANVQWFKTTVVLDRVKVTLDVPNIA</sequence>
<gene>
    <name evidence="5" type="ORF">F945_01783</name>
</gene>
<reference evidence="5 6" key="1">
    <citation type="submission" date="2013-06" db="EMBL/GenBank/DDBJ databases">
        <title>The Genome Sequence of Acinetobacter rudis CIP 110305.</title>
        <authorList>
            <consortium name="The Broad Institute Genome Sequencing Platform"/>
            <consortium name="The Broad Institute Genome Sequencing Center for Infectious Disease"/>
            <person name="Cerqueira G."/>
            <person name="Feldgarden M."/>
            <person name="Courvalin P."/>
            <person name="Perichon B."/>
            <person name="Grillot-Courvalin C."/>
            <person name="Clermont D."/>
            <person name="Rocha E."/>
            <person name="Yoon E.-J."/>
            <person name="Nemec A."/>
            <person name="Young S.K."/>
            <person name="Zeng Q."/>
            <person name="Gargeya S."/>
            <person name="Fitzgerald M."/>
            <person name="Abouelleil A."/>
            <person name="Alvarado L."/>
            <person name="Berlin A.M."/>
            <person name="Chapman S.B."/>
            <person name="Dewar J."/>
            <person name="Goldberg J."/>
            <person name="Griggs A."/>
            <person name="Gujja S."/>
            <person name="Hansen M."/>
            <person name="Howarth C."/>
            <person name="Imamovic A."/>
            <person name="Larimer J."/>
            <person name="McCowan C."/>
            <person name="Murphy C."/>
            <person name="Pearson M."/>
            <person name="Priest M."/>
            <person name="Roberts A."/>
            <person name="Saif S."/>
            <person name="Shea T."/>
            <person name="Sykes S."/>
            <person name="Wortman J."/>
            <person name="Nusbaum C."/>
            <person name="Birren B."/>
        </authorList>
    </citation>
    <scope>NUCLEOTIDE SEQUENCE [LARGE SCALE GENOMIC DNA]</scope>
    <source>
        <strain evidence="5 6">CIP 110305</strain>
    </source>
</reference>
<dbReference type="InterPro" id="IPR000485">
    <property type="entry name" value="AsnC-type_HTH_dom"/>
</dbReference>
<dbReference type="Proteomes" id="UP000014568">
    <property type="component" value="Unassembled WGS sequence"/>
</dbReference>
<dbReference type="eggNOG" id="COG1522">
    <property type="taxonomic scope" value="Bacteria"/>
</dbReference>
<dbReference type="STRING" id="632955.GCA_000829675_02596"/>